<dbReference type="GO" id="GO:0008168">
    <property type="term" value="F:methyltransferase activity"/>
    <property type="evidence" value="ECO:0007669"/>
    <property type="project" value="UniProtKB-KW"/>
</dbReference>
<evidence type="ECO:0008006" key="8">
    <source>
        <dbReference type="Google" id="ProtNLM"/>
    </source>
</evidence>
<dbReference type="Proteomes" id="UP000215215">
    <property type="component" value="Unassembled WGS sequence"/>
</dbReference>
<dbReference type="InterPro" id="IPR023576">
    <property type="entry name" value="UbiE/COQ5_MeTrFase_CS"/>
</dbReference>
<keyword evidence="3" id="KW-0949">S-adenosyl-L-methionine</keyword>
<evidence type="ECO:0000256" key="3">
    <source>
        <dbReference type="ARBA" id="ARBA00022691"/>
    </source>
</evidence>
<keyword evidence="1" id="KW-0489">Methyltransferase</keyword>
<evidence type="ECO:0000256" key="1">
    <source>
        <dbReference type="ARBA" id="ARBA00022603"/>
    </source>
</evidence>
<dbReference type="Gene3D" id="2.60.120.1130">
    <property type="match status" value="1"/>
</dbReference>
<keyword evidence="2" id="KW-0808">Transferase</keyword>
<dbReference type="Gene3D" id="3.10.620.30">
    <property type="match status" value="1"/>
</dbReference>
<feature type="domain" description="Transglutaminase-like" evidence="4">
    <location>
        <begin position="318"/>
        <end position="433"/>
    </location>
</feature>
<proteinExistence type="predicted"/>
<dbReference type="AlphaFoldDB" id="A0A235BVE6"/>
<dbReference type="Pfam" id="PF12969">
    <property type="entry name" value="DUF3857"/>
    <property type="match status" value="1"/>
</dbReference>
<gene>
    <name evidence="6" type="ORF">CH333_03670</name>
</gene>
<dbReference type="PROSITE" id="PS01184">
    <property type="entry name" value="UBIE_2"/>
    <property type="match status" value="1"/>
</dbReference>
<evidence type="ECO:0000313" key="7">
    <source>
        <dbReference type="Proteomes" id="UP000215215"/>
    </source>
</evidence>
<dbReference type="Gene3D" id="2.60.40.3140">
    <property type="match status" value="1"/>
</dbReference>
<accession>A0A235BVE6</accession>
<dbReference type="Pfam" id="PF01841">
    <property type="entry name" value="Transglut_core"/>
    <property type="match status" value="1"/>
</dbReference>
<evidence type="ECO:0000259" key="5">
    <source>
        <dbReference type="Pfam" id="PF12969"/>
    </source>
</evidence>
<dbReference type="InterPro" id="IPR024618">
    <property type="entry name" value="DUF3857"/>
</dbReference>
<dbReference type="InterPro" id="IPR038765">
    <property type="entry name" value="Papain-like_cys_pep_sf"/>
</dbReference>
<feature type="domain" description="DUF3857" evidence="5">
    <location>
        <begin position="105"/>
        <end position="268"/>
    </location>
</feature>
<evidence type="ECO:0000313" key="6">
    <source>
        <dbReference type="EMBL" id="OYD16370.1"/>
    </source>
</evidence>
<evidence type="ECO:0000256" key="2">
    <source>
        <dbReference type="ARBA" id="ARBA00022679"/>
    </source>
</evidence>
<comment type="caution">
    <text evidence="6">The sequence shown here is derived from an EMBL/GenBank/DDBJ whole genome shotgun (WGS) entry which is preliminary data.</text>
</comment>
<dbReference type="EMBL" id="NOZQ01000070">
    <property type="protein sequence ID" value="OYD16370.1"/>
    <property type="molecule type" value="Genomic_DNA"/>
</dbReference>
<dbReference type="InterPro" id="IPR002931">
    <property type="entry name" value="Transglutaminase-like"/>
</dbReference>
<evidence type="ECO:0000259" key="4">
    <source>
        <dbReference type="Pfam" id="PF01841"/>
    </source>
</evidence>
<name>A0A235BVE6_UNCW3</name>
<reference evidence="6 7" key="1">
    <citation type="submission" date="2017-07" db="EMBL/GenBank/DDBJ databases">
        <title>Recovery of genomes from metagenomes via a dereplication, aggregation, and scoring strategy.</title>
        <authorList>
            <person name="Sieber C.M."/>
            <person name="Probst A.J."/>
            <person name="Sharrar A."/>
            <person name="Thomas B.C."/>
            <person name="Hess M."/>
            <person name="Tringe S.G."/>
            <person name="Banfield J.F."/>
        </authorList>
    </citation>
    <scope>NUCLEOTIDE SEQUENCE [LARGE SCALE GENOMIC DNA]</scope>
    <source>
        <strain evidence="6">JGI_Cruoil_03_44_89</strain>
    </source>
</reference>
<dbReference type="SUPFAM" id="SSF54001">
    <property type="entry name" value="Cysteine proteinases"/>
    <property type="match status" value="1"/>
</dbReference>
<sequence>MKKLTPILLLIPLSIFPQKVELFDGSVINTDSIVLKGNKVILSDTILSRDDVKSITFKVGEVEAASEKLPEDIRELVESRKGLIKRYGDYAGVIMLDEGHSRLNPDGTREYKYHFQGLILKENRRNWGTFSRYLNEDMEKINIEMARVIKPDGRIIDLDQSKIKTSKPQRGIVYFAKGKTVSFSLPNVEVGDIVQYAYTEYVFNPWNKEIFSHTWYFGGEDPVLRSIDYITIPRAKKLNFKLVNAENAEVDSTITDSCTTYTFSMGNVIPPLEEPMMPPRGDLLPSVHTSIFETWDYIFEWYAGFQRERMKVTPEIQSLVDSLIAGSETEEERTASLYHWVQRNVRYISVKGAVSSGVSGHPAVVTLKNGYGDCTDKSILFSTMLHAAGVEAYPVYVHTNDGPTLVKEIPSSYGNHCITEVFPKGGGHYFLDPVGTSNRYPSFSRMDHGIWAICAVKKRIDFIDVPPLESNRREYTYTIKIEDDGGAEITFRSQYAGDYESIIRGYWERLKPEEKRLYFSQMVKASSPNAVLVNYSLENLTDIFKPLRMKIVYEIGDFLETAGDMFILKLPEIGARYTRRELGLAKRIYPLVYMTSEEITHTFNIILPEGMKVSYHPEKINKKMNELQYEGGYSLDDNTLVYADDFKRRVRKVPPEDYIKFREYMGEITNYVKKPVLIKKVGGER</sequence>
<organism evidence="6 7">
    <name type="scientific">candidate division WOR-3 bacterium JGI_Cruoil_03_44_89</name>
    <dbReference type="NCBI Taxonomy" id="1973748"/>
    <lineage>
        <taxon>Bacteria</taxon>
        <taxon>Bacteria division WOR-3</taxon>
    </lineage>
</organism>
<dbReference type="GO" id="GO:0032259">
    <property type="term" value="P:methylation"/>
    <property type="evidence" value="ECO:0007669"/>
    <property type="project" value="UniProtKB-KW"/>
</dbReference>
<protein>
    <recommendedName>
        <fullName evidence="8">DUF3857 domain-containing protein</fullName>
    </recommendedName>
</protein>